<evidence type="ECO:0000313" key="1">
    <source>
        <dbReference type="EMBL" id="EKA59977.1"/>
    </source>
</evidence>
<dbReference type="AlphaFoldDB" id="K1E3M8"/>
<reference evidence="1 2" key="1">
    <citation type="journal article" date="2012" name="J. Bacteriol.">
        <title>Genome Sequence of Janibacter hoylei MTCC8307, Isolated from the Stratospheric Air.</title>
        <authorList>
            <person name="Pawar S.P."/>
            <person name="Dhotre D.P."/>
            <person name="Shetty S.A."/>
            <person name="Chowdhury S.P."/>
            <person name="Chaudhari B.L."/>
            <person name="Shouche Y.S."/>
        </authorList>
    </citation>
    <scope>NUCLEOTIDE SEQUENCE [LARGE SCALE GENOMIC DNA]</scope>
    <source>
        <strain evidence="1 2">PVAS-1</strain>
    </source>
</reference>
<dbReference type="EMBL" id="ALWX01000087">
    <property type="protein sequence ID" value="EKA59977.1"/>
    <property type="molecule type" value="Genomic_DNA"/>
</dbReference>
<accession>K1E3M8</accession>
<protein>
    <submittedName>
        <fullName evidence="1">Uncharacterized protein</fullName>
    </submittedName>
</protein>
<dbReference type="RefSeq" id="WP_007929667.1">
    <property type="nucleotide sequence ID" value="NZ_ALWX01000087.1"/>
</dbReference>
<name>K1E3M8_9MICO</name>
<gene>
    <name evidence="1" type="ORF">B277_15324</name>
</gene>
<dbReference type="STRING" id="1210046.B277_15324"/>
<dbReference type="eggNOG" id="COG1216">
    <property type="taxonomic scope" value="Bacteria"/>
</dbReference>
<organism evidence="1 2">
    <name type="scientific">Janibacter hoylei PVAS-1</name>
    <dbReference type="NCBI Taxonomy" id="1210046"/>
    <lineage>
        <taxon>Bacteria</taxon>
        <taxon>Bacillati</taxon>
        <taxon>Actinomycetota</taxon>
        <taxon>Actinomycetes</taxon>
        <taxon>Micrococcales</taxon>
        <taxon>Intrasporangiaceae</taxon>
        <taxon>Janibacter</taxon>
    </lineage>
</organism>
<proteinExistence type="predicted"/>
<sequence>MDVESPPVRHLDAILSNAAIFHRRWGEWPMTTWLQGFADLGLLEYVDGHWQRVGSA</sequence>
<evidence type="ECO:0000313" key="2">
    <source>
        <dbReference type="Proteomes" id="UP000004474"/>
    </source>
</evidence>
<dbReference type="Proteomes" id="UP000004474">
    <property type="component" value="Unassembled WGS sequence"/>
</dbReference>
<dbReference type="PATRIC" id="fig|1210046.3.peg.2943"/>
<comment type="caution">
    <text evidence="1">The sequence shown here is derived from an EMBL/GenBank/DDBJ whole genome shotgun (WGS) entry which is preliminary data.</text>
</comment>